<protein>
    <submittedName>
        <fullName evidence="1">Uncharacterized protein</fullName>
    </submittedName>
</protein>
<organism evidence="1 2">
    <name type="scientific">Mycobacterium tuberculosis</name>
    <dbReference type="NCBI Taxonomy" id="1773"/>
    <lineage>
        <taxon>Bacteria</taxon>
        <taxon>Bacillati</taxon>
        <taxon>Actinomycetota</taxon>
        <taxon>Actinomycetes</taxon>
        <taxon>Mycobacteriales</taxon>
        <taxon>Mycobacteriaceae</taxon>
        <taxon>Mycobacterium</taxon>
        <taxon>Mycobacterium tuberculosis complex</taxon>
    </lineage>
</organism>
<name>A0A654ZDY4_MYCTX</name>
<dbReference type="Proteomes" id="UP000050164">
    <property type="component" value="Unassembled WGS sequence"/>
</dbReference>
<dbReference type="AlphaFoldDB" id="A0A654ZDY4"/>
<proteinExistence type="predicted"/>
<dbReference type="EMBL" id="CNFT01000236">
    <property type="protein sequence ID" value="CKR40655.1"/>
    <property type="molecule type" value="Genomic_DNA"/>
</dbReference>
<sequence length="45" mass="4585">MNMLSMTSPSSSGTSGLSTIVLPLLASSSILTLRARSSVIDFSPA</sequence>
<gene>
    <name evidence="1" type="ORF">ERS027659_01333</name>
</gene>
<reference evidence="1 2" key="1">
    <citation type="submission" date="2015-03" db="EMBL/GenBank/DDBJ databases">
        <authorList>
            <consortium name="Pathogen Informatics"/>
        </authorList>
    </citation>
    <scope>NUCLEOTIDE SEQUENCE [LARGE SCALE GENOMIC DNA]</scope>
    <source>
        <strain evidence="1 2">Bir 185</strain>
    </source>
</reference>
<evidence type="ECO:0000313" key="1">
    <source>
        <dbReference type="EMBL" id="CKR40655.1"/>
    </source>
</evidence>
<evidence type="ECO:0000313" key="2">
    <source>
        <dbReference type="Proteomes" id="UP000050164"/>
    </source>
</evidence>
<accession>A0A654ZDY4</accession>